<feature type="compositionally biased region" description="Polar residues" evidence="5">
    <location>
        <begin position="629"/>
        <end position="639"/>
    </location>
</feature>
<feature type="compositionally biased region" description="Polar residues" evidence="5">
    <location>
        <begin position="716"/>
        <end position="735"/>
    </location>
</feature>
<evidence type="ECO:0000256" key="2">
    <source>
        <dbReference type="ARBA" id="ARBA00022833"/>
    </source>
</evidence>
<feature type="compositionally biased region" description="Basic and acidic residues" evidence="5">
    <location>
        <begin position="422"/>
        <end position="450"/>
    </location>
</feature>
<feature type="domain" description="LIM zinc-binding" evidence="7">
    <location>
        <begin position="740"/>
        <end position="800"/>
    </location>
</feature>
<feature type="region of interest" description="Disordered" evidence="5">
    <location>
        <begin position="556"/>
        <end position="735"/>
    </location>
</feature>
<dbReference type="OrthoDB" id="15567at2759"/>
<dbReference type="Proteomes" id="UP000800092">
    <property type="component" value="Unassembled WGS sequence"/>
</dbReference>
<dbReference type="GO" id="GO:0001725">
    <property type="term" value="C:stress fiber"/>
    <property type="evidence" value="ECO:0007669"/>
    <property type="project" value="TreeGrafter"/>
</dbReference>
<keyword evidence="6" id="KW-1133">Transmembrane helix</keyword>
<dbReference type="AlphaFoldDB" id="A0A6A6GUA6"/>
<evidence type="ECO:0000256" key="5">
    <source>
        <dbReference type="SAM" id="MobiDB-lite"/>
    </source>
</evidence>
<feature type="compositionally biased region" description="Polar residues" evidence="5">
    <location>
        <begin position="389"/>
        <end position="405"/>
    </location>
</feature>
<feature type="compositionally biased region" description="Basic and acidic residues" evidence="5">
    <location>
        <begin position="122"/>
        <end position="141"/>
    </location>
</feature>
<gene>
    <name evidence="8" type="ORF">EV356DRAFT_19347</name>
</gene>
<dbReference type="PANTHER" id="PTHR24214">
    <property type="entry name" value="PDZ AND LIM DOMAIN PROTEIN ZASP"/>
    <property type="match status" value="1"/>
</dbReference>
<proteinExistence type="predicted"/>
<dbReference type="GO" id="GO:0051371">
    <property type="term" value="F:muscle alpha-actinin binding"/>
    <property type="evidence" value="ECO:0007669"/>
    <property type="project" value="TreeGrafter"/>
</dbReference>
<keyword evidence="9" id="KW-1185">Reference proteome</keyword>
<dbReference type="EMBL" id="ML991871">
    <property type="protein sequence ID" value="KAF2229209.1"/>
    <property type="molecule type" value="Genomic_DNA"/>
</dbReference>
<dbReference type="FunFam" id="2.10.110.10:FF:000077">
    <property type="entry name" value="LIM domain protein"/>
    <property type="match status" value="1"/>
</dbReference>
<feature type="compositionally biased region" description="Pro residues" evidence="5">
    <location>
        <begin position="696"/>
        <end position="709"/>
    </location>
</feature>
<feature type="domain" description="LIM zinc-binding" evidence="7">
    <location>
        <begin position="841"/>
        <end position="901"/>
    </location>
</feature>
<dbReference type="GO" id="GO:0003779">
    <property type="term" value="F:actin binding"/>
    <property type="evidence" value="ECO:0007669"/>
    <property type="project" value="TreeGrafter"/>
</dbReference>
<keyword evidence="1 4" id="KW-0479">Metal-binding</keyword>
<feature type="compositionally biased region" description="Polar residues" evidence="5">
    <location>
        <begin position="82"/>
        <end position="92"/>
    </location>
</feature>
<dbReference type="Gene3D" id="2.10.110.10">
    <property type="entry name" value="Cysteine Rich Protein"/>
    <property type="match status" value="3"/>
</dbReference>
<evidence type="ECO:0000259" key="7">
    <source>
        <dbReference type="PROSITE" id="PS50023"/>
    </source>
</evidence>
<accession>A0A6A6GUA6</accession>
<feature type="region of interest" description="Disordered" evidence="5">
    <location>
        <begin position="165"/>
        <end position="507"/>
    </location>
</feature>
<keyword evidence="6" id="KW-0812">Transmembrane</keyword>
<dbReference type="PROSITE" id="PS50023">
    <property type="entry name" value="LIM_DOMAIN_2"/>
    <property type="match status" value="2"/>
</dbReference>
<feature type="compositionally biased region" description="Basic and acidic residues" evidence="5">
    <location>
        <begin position="93"/>
        <end position="102"/>
    </location>
</feature>
<keyword evidence="2 4" id="KW-0862">Zinc</keyword>
<dbReference type="GO" id="GO:0030036">
    <property type="term" value="P:actin cytoskeleton organization"/>
    <property type="evidence" value="ECO:0007669"/>
    <property type="project" value="TreeGrafter"/>
</dbReference>
<evidence type="ECO:0000256" key="6">
    <source>
        <dbReference type="SAM" id="Phobius"/>
    </source>
</evidence>
<dbReference type="GO" id="GO:0031941">
    <property type="term" value="C:filamentous actin"/>
    <property type="evidence" value="ECO:0007669"/>
    <property type="project" value="TreeGrafter"/>
</dbReference>
<feature type="compositionally biased region" description="Low complexity" evidence="5">
    <location>
        <begin position="648"/>
        <end position="662"/>
    </location>
</feature>
<feature type="compositionally biased region" description="Basic and acidic residues" evidence="5">
    <location>
        <begin position="1"/>
        <end position="10"/>
    </location>
</feature>
<dbReference type="SMART" id="SM00132">
    <property type="entry name" value="LIM"/>
    <property type="match status" value="3"/>
</dbReference>
<dbReference type="SUPFAM" id="SSF57716">
    <property type="entry name" value="Glucocorticoid receptor-like (DNA-binding domain)"/>
    <property type="match status" value="3"/>
</dbReference>
<feature type="compositionally biased region" description="Low complexity" evidence="5">
    <location>
        <begin position="561"/>
        <end position="577"/>
    </location>
</feature>
<name>A0A6A6GUA6_VIRVR</name>
<feature type="compositionally biased region" description="Basic residues" evidence="5">
    <location>
        <begin position="300"/>
        <end position="311"/>
    </location>
</feature>
<feature type="compositionally biased region" description="Basic residues" evidence="5">
    <location>
        <begin position="198"/>
        <end position="208"/>
    </location>
</feature>
<evidence type="ECO:0000313" key="9">
    <source>
        <dbReference type="Proteomes" id="UP000800092"/>
    </source>
</evidence>
<evidence type="ECO:0000256" key="4">
    <source>
        <dbReference type="PROSITE-ProRule" id="PRU00125"/>
    </source>
</evidence>
<keyword evidence="3 4" id="KW-0440">LIM domain</keyword>
<evidence type="ECO:0000256" key="3">
    <source>
        <dbReference type="ARBA" id="ARBA00023038"/>
    </source>
</evidence>
<dbReference type="GO" id="GO:0030695">
    <property type="term" value="F:GTPase regulator activity"/>
    <property type="evidence" value="ECO:0007669"/>
    <property type="project" value="UniProtKB-ARBA"/>
</dbReference>
<reference evidence="8" key="1">
    <citation type="journal article" date="2020" name="Stud. Mycol.">
        <title>101 Dothideomycetes genomes: a test case for predicting lifestyles and emergence of pathogens.</title>
        <authorList>
            <person name="Haridas S."/>
            <person name="Albert R."/>
            <person name="Binder M."/>
            <person name="Bloem J."/>
            <person name="Labutti K."/>
            <person name="Salamov A."/>
            <person name="Andreopoulos B."/>
            <person name="Baker S."/>
            <person name="Barry K."/>
            <person name="Bills G."/>
            <person name="Bluhm B."/>
            <person name="Cannon C."/>
            <person name="Castanera R."/>
            <person name="Culley D."/>
            <person name="Daum C."/>
            <person name="Ezra D."/>
            <person name="Gonzalez J."/>
            <person name="Henrissat B."/>
            <person name="Kuo A."/>
            <person name="Liang C."/>
            <person name="Lipzen A."/>
            <person name="Lutzoni F."/>
            <person name="Magnuson J."/>
            <person name="Mondo S."/>
            <person name="Nolan M."/>
            <person name="Ohm R."/>
            <person name="Pangilinan J."/>
            <person name="Park H.-J."/>
            <person name="Ramirez L."/>
            <person name="Alfaro M."/>
            <person name="Sun H."/>
            <person name="Tritt A."/>
            <person name="Yoshinaga Y."/>
            <person name="Zwiers L.-H."/>
            <person name="Turgeon B."/>
            <person name="Goodwin S."/>
            <person name="Spatafora J."/>
            <person name="Crous P."/>
            <person name="Grigoriev I."/>
        </authorList>
    </citation>
    <scope>NUCLEOTIDE SEQUENCE</scope>
    <source>
        <strain evidence="8">Tuck. ex Michener</strain>
    </source>
</reference>
<dbReference type="CDD" id="cd08368">
    <property type="entry name" value="LIM"/>
    <property type="match status" value="1"/>
</dbReference>
<dbReference type="InterPro" id="IPR001781">
    <property type="entry name" value="Znf_LIM"/>
</dbReference>
<sequence length="960" mass="106582">MFRKSSRERPPSVSGPTYMSRNQMGEYLHDLRSNRPQRPMGTRPLPWLRASPSKPDLENQDGNSHGQSPGFEASELPPRSMSALSLHNASSERLSDKHDAHAGRPLVQQPSGKPMKRQASGESKEGNEERKEIPYVENGHRWMERQETRSVTMALRDMDLKAEKKLHAAAQDEASELVWKHQNPGAPYRNPEAAKYKEHLRRGSHARAHSMERPRPLPHSDLPSESDPISYSSTCMTSERHSGQSSRVPSDPSLKTPHISSQPAETNDPSKEDTTVPLSSFAKKPYSGLAQSVARDISTHRRTSSGSKRKVSREASKSTFKNPDDQIYEEPEEIQKAKIADPRPPPVPLSLRRNPFARVKFAQQEIHERSNSEPILNSKKFDKYEIQKNPPSQSRNPGYTSNTSTPPRPLTPNDNALVGSEDSPRIKDGKEVRGDDIRAATSMKIKDRSPKLPTPSVVSDKPGRPIVSFDPNWKPKEVELEEEISKANPPSSQGSKAEPKLERPSPMPIKAATTIGISTLNVLDVASRERAHSPPPAVHNDTMEMSIVVPSINVDGPPQIPIINEPEPSSNPNYSHPQAPLTRSNTTPVPSINLPDEPRSAHQQTLPTICIADEPSLMPNKPSIPIINIQDQPRPSNKQRPLPTIKAPRNSTPSSSSRPLPTINTPDSFNPPSSSRPLPAINTPSHNQNHSKPSIRPLPQPTPSAPRPAPLRHAHTTTSAIGTNPSSTPHWTPSTRRTQAQCAQCALPIAGRIVSAASQRFHPECFTCHHCGEGLECVAFYPEPDSARAARLDRIARREAGEVVEEGPSEVEDGYFGVGNGGGGMSLRFYCHLDFHEMFSPRCKSCHTPIEGEVVVACGAEWHVGHFFCAQCGDPFDAQMPFVERDGYAWCVGCHTNRYSAKCRKCRRPVTEVVVKALGAEWHQECFVCVVSFFLLSIFFFFFSYCEETNREWMVWLTRV</sequence>
<feature type="region of interest" description="Disordered" evidence="5">
    <location>
        <begin position="1"/>
        <end position="141"/>
    </location>
</feature>
<dbReference type="PANTHER" id="PTHR24214:SF38">
    <property type="entry name" value="PDZ AND LIM DOMAIN PROTEIN ZASP-RELATED"/>
    <property type="match status" value="1"/>
</dbReference>
<feature type="compositionally biased region" description="Polar residues" evidence="5">
    <location>
        <begin position="258"/>
        <end position="267"/>
    </location>
</feature>
<dbReference type="InterPro" id="IPR050604">
    <property type="entry name" value="PDZ-LIM_domain"/>
</dbReference>
<dbReference type="Pfam" id="PF00412">
    <property type="entry name" value="LIM"/>
    <property type="match status" value="3"/>
</dbReference>
<dbReference type="GO" id="GO:0046872">
    <property type="term" value="F:metal ion binding"/>
    <property type="evidence" value="ECO:0007669"/>
    <property type="project" value="UniProtKB-KW"/>
</dbReference>
<feature type="compositionally biased region" description="Polar residues" evidence="5">
    <location>
        <begin position="227"/>
        <end position="248"/>
    </location>
</feature>
<evidence type="ECO:0000313" key="8">
    <source>
        <dbReference type="EMBL" id="KAF2229209.1"/>
    </source>
</evidence>
<feature type="transmembrane region" description="Helical" evidence="6">
    <location>
        <begin position="926"/>
        <end position="945"/>
    </location>
</feature>
<evidence type="ECO:0000256" key="1">
    <source>
        <dbReference type="ARBA" id="ARBA00022723"/>
    </source>
</evidence>
<feature type="compositionally biased region" description="Polar residues" evidence="5">
    <location>
        <begin position="581"/>
        <end position="590"/>
    </location>
</feature>
<feature type="compositionally biased region" description="Polar residues" evidence="5">
    <location>
        <begin position="14"/>
        <end position="23"/>
    </location>
</feature>
<protein>
    <recommendedName>
        <fullName evidence="7">LIM zinc-binding domain-containing protein</fullName>
    </recommendedName>
</protein>
<feature type="compositionally biased region" description="Polar residues" evidence="5">
    <location>
        <begin position="663"/>
        <end position="692"/>
    </location>
</feature>
<dbReference type="PROSITE" id="PS00478">
    <property type="entry name" value="LIM_DOMAIN_1"/>
    <property type="match status" value="2"/>
</dbReference>
<organism evidence="8 9">
    <name type="scientific">Viridothelium virens</name>
    <name type="common">Speckled blister lichen</name>
    <name type="synonym">Trypethelium virens</name>
    <dbReference type="NCBI Taxonomy" id="1048519"/>
    <lineage>
        <taxon>Eukaryota</taxon>
        <taxon>Fungi</taxon>
        <taxon>Dikarya</taxon>
        <taxon>Ascomycota</taxon>
        <taxon>Pezizomycotina</taxon>
        <taxon>Dothideomycetes</taxon>
        <taxon>Dothideomycetes incertae sedis</taxon>
        <taxon>Trypetheliales</taxon>
        <taxon>Trypetheliaceae</taxon>
        <taxon>Viridothelium</taxon>
    </lineage>
</organism>
<keyword evidence="6" id="KW-0472">Membrane</keyword>